<dbReference type="InterPro" id="IPR012318">
    <property type="entry name" value="HTH_CRP"/>
</dbReference>
<reference evidence="6 7" key="1">
    <citation type="submission" date="2017-01" db="EMBL/GenBank/DDBJ databases">
        <title>Novel large sulfur bacteria in the metagenomes of groundwater-fed chemosynthetic microbial mats in the Lake Huron basin.</title>
        <authorList>
            <person name="Sharrar A.M."/>
            <person name="Flood B.E."/>
            <person name="Bailey J.V."/>
            <person name="Jones D.S."/>
            <person name="Biddanda B."/>
            <person name="Ruberg S.A."/>
            <person name="Marcus D.N."/>
            <person name="Dick G.J."/>
        </authorList>
    </citation>
    <scope>NUCLEOTIDE SEQUENCE [LARGE SCALE GENOMIC DNA]</scope>
    <source>
        <strain evidence="6">A8</strain>
    </source>
</reference>
<dbReference type="SUPFAM" id="SSF46785">
    <property type="entry name" value="Winged helix' DNA-binding domain"/>
    <property type="match status" value="1"/>
</dbReference>
<dbReference type="InterPro" id="IPR050397">
    <property type="entry name" value="Env_Response_Regulators"/>
</dbReference>
<dbReference type="InterPro" id="IPR018335">
    <property type="entry name" value="Tscrpt_reg_HTH_Crp-type_CS"/>
</dbReference>
<keyword evidence="1" id="KW-0805">Transcription regulation</keyword>
<evidence type="ECO:0000313" key="7">
    <source>
        <dbReference type="Proteomes" id="UP000192491"/>
    </source>
</evidence>
<dbReference type="CDD" id="cd00038">
    <property type="entry name" value="CAP_ED"/>
    <property type="match status" value="1"/>
</dbReference>
<keyword evidence="2" id="KW-0238">DNA-binding</keyword>
<dbReference type="Proteomes" id="UP000192491">
    <property type="component" value="Unassembled WGS sequence"/>
</dbReference>
<dbReference type="InterPro" id="IPR018488">
    <property type="entry name" value="cNMP-bd_CS"/>
</dbReference>
<dbReference type="SMART" id="SM00100">
    <property type="entry name" value="cNMP"/>
    <property type="match status" value="1"/>
</dbReference>
<dbReference type="Pfam" id="PF00027">
    <property type="entry name" value="cNMP_binding"/>
    <property type="match status" value="1"/>
</dbReference>
<dbReference type="GO" id="GO:0003700">
    <property type="term" value="F:DNA-binding transcription factor activity"/>
    <property type="evidence" value="ECO:0007669"/>
    <property type="project" value="InterPro"/>
</dbReference>
<dbReference type="PANTHER" id="PTHR24567">
    <property type="entry name" value="CRP FAMILY TRANSCRIPTIONAL REGULATORY PROTEIN"/>
    <property type="match status" value="1"/>
</dbReference>
<dbReference type="InterPro" id="IPR018490">
    <property type="entry name" value="cNMP-bd_dom_sf"/>
</dbReference>
<dbReference type="SMART" id="SM00419">
    <property type="entry name" value="HTH_CRP"/>
    <property type="match status" value="1"/>
</dbReference>
<dbReference type="PRINTS" id="PR00103">
    <property type="entry name" value="CAMPKINASE"/>
</dbReference>
<dbReference type="GO" id="GO:0003677">
    <property type="term" value="F:DNA binding"/>
    <property type="evidence" value="ECO:0007669"/>
    <property type="project" value="UniProtKB-KW"/>
</dbReference>
<dbReference type="EMBL" id="MTEJ01000240">
    <property type="protein sequence ID" value="OQX06538.1"/>
    <property type="molecule type" value="Genomic_DNA"/>
</dbReference>
<comment type="caution">
    <text evidence="6">The sequence shown here is derived from an EMBL/GenBank/DDBJ whole genome shotgun (WGS) entry which is preliminary data.</text>
</comment>
<dbReference type="GO" id="GO:0005829">
    <property type="term" value="C:cytosol"/>
    <property type="evidence" value="ECO:0007669"/>
    <property type="project" value="TreeGrafter"/>
</dbReference>
<feature type="domain" description="Cyclic nucleotide-binding" evidence="4">
    <location>
        <begin position="7"/>
        <end position="127"/>
    </location>
</feature>
<gene>
    <name evidence="6" type="ORF">BWK73_30600</name>
</gene>
<dbReference type="CDD" id="cd00092">
    <property type="entry name" value="HTH_CRP"/>
    <property type="match status" value="1"/>
</dbReference>
<sequence>MFSDIPLFEKLTPAQIEHLLTLTHDFHYAKNSVILTQGERSNSLYLIIEGRLKVYATDADGRQTLLAFLNAGDFFGELSLLDDEPRSASVMTVAKSHLLCLTQDAFKRFVEAYPEQLLPMLRVLARRLRALDDTIRSLSTLDVYGRVARVLLSEAESHEQQHQTTPRLTHQDIAEMVGSSREMVSRILSDLRKGGYIRIENKQIKIEKKLPPRW</sequence>
<keyword evidence="3" id="KW-0804">Transcription</keyword>
<dbReference type="PROSITE" id="PS50042">
    <property type="entry name" value="CNMP_BINDING_3"/>
    <property type="match status" value="1"/>
</dbReference>
<dbReference type="SUPFAM" id="SSF51206">
    <property type="entry name" value="cAMP-binding domain-like"/>
    <property type="match status" value="1"/>
</dbReference>
<dbReference type="PANTHER" id="PTHR24567:SF74">
    <property type="entry name" value="HTH-TYPE TRANSCRIPTIONAL REGULATOR ARCR"/>
    <property type="match status" value="1"/>
</dbReference>
<dbReference type="Pfam" id="PF13545">
    <property type="entry name" value="HTH_Crp_2"/>
    <property type="match status" value="1"/>
</dbReference>
<dbReference type="PRINTS" id="PR00034">
    <property type="entry name" value="HTHCRP"/>
</dbReference>
<dbReference type="InterPro" id="IPR036390">
    <property type="entry name" value="WH_DNA-bd_sf"/>
</dbReference>
<evidence type="ECO:0008006" key="8">
    <source>
        <dbReference type="Google" id="ProtNLM"/>
    </source>
</evidence>
<dbReference type="Gene3D" id="1.10.10.10">
    <property type="entry name" value="Winged helix-like DNA-binding domain superfamily/Winged helix DNA-binding domain"/>
    <property type="match status" value="1"/>
</dbReference>
<name>A0A1Y1QIJ0_9GAMM</name>
<evidence type="ECO:0000256" key="1">
    <source>
        <dbReference type="ARBA" id="ARBA00023015"/>
    </source>
</evidence>
<proteinExistence type="predicted"/>
<evidence type="ECO:0000256" key="3">
    <source>
        <dbReference type="ARBA" id="ARBA00023163"/>
    </source>
</evidence>
<dbReference type="InterPro" id="IPR014710">
    <property type="entry name" value="RmlC-like_jellyroll"/>
</dbReference>
<protein>
    <recommendedName>
        <fullName evidence="8">Crp/Fnr family transcriptional regulator</fullName>
    </recommendedName>
</protein>
<dbReference type="InterPro" id="IPR036388">
    <property type="entry name" value="WH-like_DNA-bd_sf"/>
</dbReference>
<organism evidence="6 7">
    <name type="scientific">Thiothrix lacustris</name>
    <dbReference type="NCBI Taxonomy" id="525917"/>
    <lineage>
        <taxon>Bacteria</taxon>
        <taxon>Pseudomonadati</taxon>
        <taxon>Pseudomonadota</taxon>
        <taxon>Gammaproteobacteria</taxon>
        <taxon>Thiotrichales</taxon>
        <taxon>Thiotrichaceae</taxon>
        <taxon>Thiothrix</taxon>
    </lineage>
</organism>
<dbReference type="Gene3D" id="2.60.120.10">
    <property type="entry name" value="Jelly Rolls"/>
    <property type="match status" value="1"/>
</dbReference>
<feature type="domain" description="HTH crp-type" evidence="5">
    <location>
        <begin position="141"/>
        <end position="210"/>
    </location>
</feature>
<dbReference type="InterPro" id="IPR000595">
    <property type="entry name" value="cNMP-bd_dom"/>
</dbReference>
<dbReference type="AlphaFoldDB" id="A0A1Y1QIJ0"/>
<evidence type="ECO:0000259" key="4">
    <source>
        <dbReference type="PROSITE" id="PS50042"/>
    </source>
</evidence>
<accession>A0A1Y1QIJ0</accession>
<evidence type="ECO:0000259" key="5">
    <source>
        <dbReference type="PROSITE" id="PS51063"/>
    </source>
</evidence>
<dbReference type="PROSITE" id="PS51063">
    <property type="entry name" value="HTH_CRP_2"/>
    <property type="match status" value="1"/>
</dbReference>
<dbReference type="PROSITE" id="PS00042">
    <property type="entry name" value="HTH_CRP_1"/>
    <property type="match status" value="1"/>
</dbReference>
<evidence type="ECO:0000313" key="6">
    <source>
        <dbReference type="EMBL" id="OQX06538.1"/>
    </source>
</evidence>
<dbReference type="PROSITE" id="PS00889">
    <property type="entry name" value="CNMP_BINDING_2"/>
    <property type="match status" value="1"/>
</dbReference>
<evidence type="ECO:0000256" key="2">
    <source>
        <dbReference type="ARBA" id="ARBA00023125"/>
    </source>
</evidence>